<reference evidence="2" key="1">
    <citation type="submission" date="2020-07" db="EMBL/GenBank/DDBJ databases">
        <title>Multicomponent nature underlies the extraordinary mechanical properties of spider dragline silk.</title>
        <authorList>
            <person name="Kono N."/>
            <person name="Nakamura H."/>
            <person name="Mori M."/>
            <person name="Yoshida Y."/>
            <person name="Ohtoshi R."/>
            <person name="Malay A.D."/>
            <person name="Moran D.A.P."/>
            <person name="Tomita M."/>
            <person name="Numata K."/>
            <person name="Arakawa K."/>
        </authorList>
    </citation>
    <scope>NUCLEOTIDE SEQUENCE</scope>
</reference>
<name>A0A8X6LFB9_TRICU</name>
<keyword evidence="3" id="KW-1185">Reference proteome</keyword>
<evidence type="ECO:0000256" key="1">
    <source>
        <dbReference type="SAM" id="MobiDB-lite"/>
    </source>
</evidence>
<evidence type="ECO:0000313" key="2">
    <source>
        <dbReference type="EMBL" id="GFR05079.1"/>
    </source>
</evidence>
<dbReference type="AlphaFoldDB" id="A0A8X6LFB9"/>
<feature type="compositionally biased region" description="Acidic residues" evidence="1">
    <location>
        <begin position="97"/>
        <end position="106"/>
    </location>
</feature>
<gene>
    <name evidence="2" type="ORF">TNCT_591981</name>
</gene>
<accession>A0A8X6LFB9</accession>
<dbReference type="EMBL" id="BMAO01005970">
    <property type="protein sequence ID" value="GFR05079.1"/>
    <property type="molecule type" value="Genomic_DNA"/>
</dbReference>
<comment type="caution">
    <text evidence="2">The sequence shown here is derived from an EMBL/GenBank/DDBJ whole genome shotgun (WGS) entry which is preliminary data.</text>
</comment>
<evidence type="ECO:0000313" key="3">
    <source>
        <dbReference type="Proteomes" id="UP000887116"/>
    </source>
</evidence>
<dbReference type="OrthoDB" id="8346201at2759"/>
<proteinExistence type="predicted"/>
<feature type="region of interest" description="Disordered" evidence="1">
    <location>
        <begin position="79"/>
        <end position="106"/>
    </location>
</feature>
<sequence>MSSRKIKDTQSGVFYKIEKNIRVEEISKQAGAFKQYFRQPEKTEPEKKGLHQIAEFDYSQPFTSTSSNDDTITELMAVTSDEGNEMSLSTSPIPSEAENEDEIKEE</sequence>
<protein>
    <submittedName>
        <fullName evidence="2">Uncharacterized protein</fullName>
    </submittedName>
</protein>
<dbReference type="Proteomes" id="UP000887116">
    <property type="component" value="Unassembled WGS sequence"/>
</dbReference>
<organism evidence="2 3">
    <name type="scientific">Trichonephila clavata</name>
    <name type="common">Joro spider</name>
    <name type="synonym">Nephila clavata</name>
    <dbReference type="NCBI Taxonomy" id="2740835"/>
    <lineage>
        <taxon>Eukaryota</taxon>
        <taxon>Metazoa</taxon>
        <taxon>Ecdysozoa</taxon>
        <taxon>Arthropoda</taxon>
        <taxon>Chelicerata</taxon>
        <taxon>Arachnida</taxon>
        <taxon>Araneae</taxon>
        <taxon>Araneomorphae</taxon>
        <taxon>Entelegynae</taxon>
        <taxon>Araneoidea</taxon>
        <taxon>Nephilidae</taxon>
        <taxon>Trichonephila</taxon>
    </lineage>
</organism>